<dbReference type="GeneID" id="92380149"/>
<feature type="region of interest" description="Disordered" evidence="1">
    <location>
        <begin position="161"/>
        <end position="185"/>
    </location>
</feature>
<organism evidence="3 4">
    <name type="scientific">Trypanosoma equiperdum</name>
    <dbReference type="NCBI Taxonomy" id="5694"/>
    <lineage>
        <taxon>Eukaryota</taxon>
        <taxon>Discoba</taxon>
        <taxon>Euglenozoa</taxon>
        <taxon>Kinetoplastea</taxon>
        <taxon>Metakinetoplastina</taxon>
        <taxon>Trypanosomatida</taxon>
        <taxon>Trypanosomatidae</taxon>
        <taxon>Trypanosoma</taxon>
    </lineage>
</organism>
<evidence type="ECO:0000313" key="3">
    <source>
        <dbReference type="EMBL" id="SCU65406.1"/>
    </source>
</evidence>
<dbReference type="RefSeq" id="XP_067077013.1">
    <property type="nucleotide sequence ID" value="XM_067220912.1"/>
</dbReference>
<dbReference type="Proteomes" id="UP000195570">
    <property type="component" value="Unassembled WGS sequence"/>
</dbReference>
<proteinExistence type="predicted"/>
<evidence type="ECO:0000256" key="1">
    <source>
        <dbReference type="SAM" id="MobiDB-lite"/>
    </source>
</evidence>
<keyword evidence="4" id="KW-1185">Reference proteome</keyword>
<accession>A0A1G4I125</accession>
<reference evidence="3" key="1">
    <citation type="submission" date="2016-09" db="EMBL/GenBank/DDBJ databases">
        <authorList>
            <person name="Hebert L."/>
            <person name="Moumen B."/>
        </authorList>
    </citation>
    <scope>NUCLEOTIDE SEQUENCE [LARGE SCALE GENOMIC DNA]</scope>
    <source>
        <strain evidence="3">OVI</strain>
    </source>
</reference>
<name>A0A1G4I125_TRYEQ</name>
<feature type="compositionally biased region" description="Polar residues" evidence="1">
    <location>
        <begin position="410"/>
        <end position="427"/>
    </location>
</feature>
<evidence type="ECO:0000256" key="2">
    <source>
        <dbReference type="SAM" id="Phobius"/>
    </source>
</evidence>
<keyword evidence="2" id="KW-0812">Transmembrane</keyword>
<feature type="region of interest" description="Disordered" evidence="1">
    <location>
        <begin position="44"/>
        <end position="69"/>
    </location>
</feature>
<feature type="transmembrane region" description="Helical" evidence="2">
    <location>
        <begin position="5"/>
        <end position="23"/>
    </location>
</feature>
<evidence type="ECO:0000313" key="4">
    <source>
        <dbReference type="Proteomes" id="UP000195570"/>
    </source>
</evidence>
<dbReference type="VEuPathDB" id="TriTrypDB:TEOVI_000621000"/>
<sequence>MIELLLEVALSIIICVVAAYFFFLSSPVEEYGVGEGSRSYEHGSNISNSRGGYSKSSDNRHLSPYSRRNASSLERSKKCEPAMWCNVVGRLVSLLVLGGGSVDGNVWVDRIAYFIGKGIKSVDEAFDEERKTRGAHGITTQTLRVKADMLRLLRMELSSGGTLSTAGGAHHQQQQSHSTSPQVGGMFHTRTSSEHARGVGIFGEPPEGGAAGGTVATGVGCNSGPAPANSPLVGVVLPRVGPGGITSVEVPLSAVTQELGFDDCGTHVAESGRPSMLRCFAVPITYEDHRFLLHVVCNLPLLAALPQSLSIPSDVLTLRCGLSVKRVVFHGVLYAAFCGNSIELSFSSEPQFTALFDVSPPRRQDHHDRYYQQQNQPHSHLLPTECNSARGPAASVSNASSLPLPPSTLAAHNSSQRYGSNVNQGVSNEGHRTREKLQEIVDAAVRRAIQSITYPCVLRGHLNKGTMSKTQSVGGGETEQLFGVPNTGLLTWTLERASLPLCC</sequence>
<feature type="region of interest" description="Disordered" evidence="1">
    <location>
        <begin position="363"/>
        <end position="431"/>
    </location>
</feature>
<comment type="caution">
    <text evidence="3">The sequence shown here is derived from an EMBL/GenBank/DDBJ whole genome shotgun (WGS) entry which is preliminary data.</text>
</comment>
<feature type="compositionally biased region" description="Low complexity" evidence="1">
    <location>
        <begin position="161"/>
        <end position="180"/>
    </location>
</feature>
<keyword evidence="2" id="KW-1133">Transmembrane helix</keyword>
<keyword evidence="2" id="KW-0472">Membrane</keyword>
<gene>
    <name evidence="3" type="ORF">TEOVI_000621000</name>
</gene>
<dbReference type="EMBL" id="CZPT02000286">
    <property type="protein sequence ID" value="SCU65406.1"/>
    <property type="molecule type" value="Genomic_DNA"/>
</dbReference>
<feature type="compositionally biased region" description="Polar residues" evidence="1">
    <location>
        <begin position="44"/>
        <end position="56"/>
    </location>
</feature>
<dbReference type="AlphaFoldDB" id="A0A1G4I125"/>
<protein>
    <submittedName>
        <fullName evidence="3">Uncharacterized protein</fullName>
    </submittedName>
</protein>